<reference evidence="7 8" key="1">
    <citation type="submission" date="2017-07" db="EMBL/GenBank/DDBJ databases">
        <title>Phylogenetic study on the rhizospheric bacterium Ochrobactrum sp. A44.</title>
        <authorList>
            <person name="Krzyzanowska D.M."/>
            <person name="Ossowicki A."/>
            <person name="Rajewska M."/>
            <person name="Maciag T."/>
            <person name="Kaczynski Z."/>
            <person name="Czerwicka M."/>
            <person name="Jafra S."/>
        </authorList>
    </citation>
    <scope>NUCLEOTIDE SEQUENCE [LARGE SCALE GENOMIC DNA]</scope>
    <source>
        <strain evidence="7 8">DSM 7216</strain>
    </source>
</reference>
<dbReference type="Gene3D" id="1.10.10.10">
    <property type="entry name" value="Winged helix-like DNA-binding domain superfamily/Winged helix DNA-binding domain"/>
    <property type="match status" value="1"/>
</dbReference>
<gene>
    <name evidence="7" type="ORF">CEV31_2864</name>
</gene>
<evidence type="ECO:0000259" key="5">
    <source>
        <dbReference type="PROSITE" id="PS51077"/>
    </source>
</evidence>
<keyword evidence="1" id="KW-0805">Transcription regulation</keyword>
<evidence type="ECO:0000259" key="6">
    <source>
        <dbReference type="PROSITE" id="PS51078"/>
    </source>
</evidence>
<proteinExistence type="predicted"/>
<dbReference type="Proteomes" id="UP000215590">
    <property type="component" value="Unassembled WGS sequence"/>
</dbReference>
<evidence type="ECO:0000256" key="4">
    <source>
        <dbReference type="SAM" id="MobiDB-lite"/>
    </source>
</evidence>
<dbReference type="Gene3D" id="3.30.450.40">
    <property type="match status" value="1"/>
</dbReference>
<keyword evidence="2" id="KW-0238">DNA-binding</keyword>
<dbReference type="PANTHER" id="PTHR30136">
    <property type="entry name" value="HELIX-TURN-HELIX TRANSCRIPTIONAL REGULATOR, ICLR FAMILY"/>
    <property type="match status" value="1"/>
</dbReference>
<evidence type="ECO:0000256" key="1">
    <source>
        <dbReference type="ARBA" id="ARBA00023015"/>
    </source>
</evidence>
<dbReference type="SMART" id="SM00346">
    <property type="entry name" value="HTH_ICLR"/>
    <property type="match status" value="1"/>
</dbReference>
<keyword evidence="3" id="KW-0804">Transcription</keyword>
<dbReference type="InterPro" id="IPR050707">
    <property type="entry name" value="HTH_MetabolicPath_Reg"/>
</dbReference>
<accession>A0A256FJU8</accession>
<evidence type="ECO:0000313" key="7">
    <source>
        <dbReference type="EMBL" id="OYR14966.1"/>
    </source>
</evidence>
<dbReference type="AlphaFoldDB" id="A0A256FJU8"/>
<dbReference type="InterPro" id="IPR029016">
    <property type="entry name" value="GAF-like_dom_sf"/>
</dbReference>
<dbReference type="InterPro" id="IPR036390">
    <property type="entry name" value="WH_DNA-bd_sf"/>
</dbReference>
<evidence type="ECO:0000256" key="3">
    <source>
        <dbReference type="ARBA" id="ARBA00023163"/>
    </source>
</evidence>
<dbReference type="PANTHER" id="PTHR30136:SF35">
    <property type="entry name" value="HTH-TYPE TRANSCRIPTIONAL REGULATOR RV1719"/>
    <property type="match status" value="1"/>
</dbReference>
<feature type="compositionally biased region" description="Basic and acidic residues" evidence="4">
    <location>
        <begin position="1"/>
        <end position="16"/>
    </location>
</feature>
<evidence type="ECO:0000313" key="8">
    <source>
        <dbReference type="Proteomes" id="UP000215590"/>
    </source>
</evidence>
<comment type="caution">
    <text evidence="7">The sequence shown here is derived from an EMBL/GenBank/DDBJ whole genome shotgun (WGS) entry which is preliminary data.</text>
</comment>
<feature type="region of interest" description="Disordered" evidence="4">
    <location>
        <begin position="1"/>
        <end position="20"/>
    </location>
</feature>
<dbReference type="InterPro" id="IPR036388">
    <property type="entry name" value="WH-like_DNA-bd_sf"/>
</dbReference>
<evidence type="ECO:0000256" key="2">
    <source>
        <dbReference type="ARBA" id="ARBA00023125"/>
    </source>
</evidence>
<feature type="domain" description="HTH iclR-type" evidence="5">
    <location>
        <begin position="35"/>
        <end position="97"/>
    </location>
</feature>
<dbReference type="Pfam" id="PF09339">
    <property type="entry name" value="HTH_IclR"/>
    <property type="match status" value="1"/>
</dbReference>
<feature type="domain" description="IclR-ED" evidence="6">
    <location>
        <begin position="98"/>
        <end position="279"/>
    </location>
</feature>
<dbReference type="InterPro" id="IPR005471">
    <property type="entry name" value="Tscrpt_reg_IclR_N"/>
</dbReference>
<dbReference type="Pfam" id="PF01614">
    <property type="entry name" value="IclR_C"/>
    <property type="match status" value="1"/>
</dbReference>
<dbReference type="InterPro" id="IPR014757">
    <property type="entry name" value="Tscrpt_reg_IclR_C"/>
</dbReference>
<dbReference type="SUPFAM" id="SSF55781">
    <property type="entry name" value="GAF domain-like"/>
    <property type="match status" value="1"/>
</dbReference>
<dbReference type="GO" id="GO:0003677">
    <property type="term" value="F:DNA binding"/>
    <property type="evidence" value="ECO:0007669"/>
    <property type="project" value="UniProtKB-KW"/>
</dbReference>
<dbReference type="GO" id="GO:0045892">
    <property type="term" value="P:negative regulation of DNA-templated transcription"/>
    <property type="evidence" value="ECO:0007669"/>
    <property type="project" value="TreeGrafter"/>
</dbReference>
<dbReference type="PROSITE" id="PS51078">
    <property type="entry name" value="ICLR_ED"/>
    <property type="match status" value="1"/>
</dbReference>
<dbReference type="SUPFAM" id="SSF46785">
    <property type="entry name" value="Winged helix' DNA-binding domain"/>
    <property type="match status" value="1"/>
</dbReference>
<name>A0A256FJU8_9HYPH</name>
<dbReference type="RefSeq" id="WP_235818115.1">
    <property type="nucleotide sequence ID" value="NZ_JBHEEK010000011.1"/>
</dbReference>
<dbReference type="GO" id="GO:0003700">
    <property type="term" value="F:DNA-binding transcription factor activity"/>
    <property type="evidence" value="ECO:0007669"/>
    <property type="project" value="TreeGrafter"/>
</dbReference>
<sequence>MKEPVNSTKEKQEKMLHGSTDTLSESFTRGDSLMVRSVEKAFRVLAAFNSDQSTLSLSQIVSLTDLDMSAAQRFTHTLMKLGFLTKDPITRQFELTAKTLDLGFHYIRANKLIDRAMPYLQHLSKETEETINLTVPDGTEIVFVSRFLSRHVLNTDVIIGTRLPAYCTAPGLAILSRLPEDEAQEILDQTNFRNFNTNTICDPQLIMADIRRFREDGYATAFEQVYHGDGSIASAITGPNGRPIAAINIAASLARYTREEIISRFSPYVIAAARTISKA</sequence>
<keyword evidence="8" id="KW-1185">Reference proteome</keyword>
<dbReference type="EMBL" id="NNRJ01000051">
    <property type="protein sequence ID" value="OYR14966.1"/>
    <property type="molecule type" value="Genomic_DNA"/>
</dbReference>
<protein>
    <submittedName>
        <fullName evidence="7">Bacterial transcriptional regulator family protein</fullName>
    </submittedName>
</protein>
<organism evidence="7 8">
    <name type="scientific">Brucella thiophenivorans</name>
    <dbReference type="NCBI Taxonomy" id="571255"/>
    <lineage>
        <taxon>Bacteria</taxon>
        <taxon>Pseudomonadati</taxon>
        <taxon>Pseudomonadota</taxon>
        <taxon>Alphaproteobacteria</taxon>
        <taxon>Hyphomicrobiales</taxon>
        <taxon>Brucellaceae</taxon>
        <taxon>Brucella/Ochrobactrum group</taxon>
        <taxon>Brucella</taxon>
    </lineage>
</organism>
<dbReference type="PROSITE" id="PS51077">
    <property type="entry name" value="HTH_ICLR"/>
    <property type="match status" value="1"/>
</dbReference>